<feature type="signal peptide" evidence="2">
    <location>
        <begin position="1"/>
        <end position="23"/>
    </location>
</feature>
<organism evidence="3">
    <name type="scientific">Ixodes ricinus</name>
    <name type="common">Common tick</name>
    <name type="synonym">Acarus ricinus</name>
    <dbReference type="NCBI Taxonomy" id="34613"/>
    <lineage>
        <taxon>Eukaryota</taxon>
        <taxon>Metazoa</taxon>
        <taxon>Ecdysozoa</taxon>
        <taxon>Arthropoda</taxon>
        <taxon>Chelicerata</taxon>
        <taxon>Arachnida</taxon>
        <taxon>Acari</taxon>
        <taxon>Parasitiformes</taxon>
        <taxon>Ixodida</taxon>
        <taxon>Ixodoidea</taxon>
        <taxon>Ixodidae</taxon>
        <taxon>Ixodinae</taxon>
        <taxon>Ixodes</taxon>
    </lineage>
</organism>
<evidence type="ECO:0000256" key="2">
    <source>
        <dbReference type="SAM" id="SignalP"/>
    </source>
</evidence>
<dbReference type="AlphaFoldDB" id="A0A0K8RJD0"/>
<evidence type="ECO:0000313" key="3">
    <source>
        <dbReference type="EMBL" id="JAA71003.1"/>
    </source>
</evidence>
<feature type="region of interest" description="Disordered" evidence="1">
    <location>
        <begin position="23"/>
        <end position="46"/>
    </location>
</feature>
<accession>A0A0K8RJD0</accession>
<feature type="chain" id="PRO_5005518264" evidence="2">
    <location>
        <begin position="24"/>
        <end position="111"/>
    </location>
</feature>
<protein>
    <submittedName>
        <fullName evidence="3">Putative ixodegrin protein</fullName>
    </submittedName>
</protein>
<reference evidence="3" key="1">
    <citation type="submission" date="2012-12" db="EMBL/GenBank/DDBJ databases">
        <title>Identification and characterization of a phenylalanine ammonia-lyase gene family in Isatis indigotica Fort.</title>
        <authorList>
            <person name="Liu Q."/>
            <person name="Chen J."/>
            <person name="Zhou X."/>
            <person name="Di P."/>
            <person name="Xiao Y."/>
            <person name="Xuan H."/>
            <person name="Zhang L."/>
            <person name="Chen W."/>
        </authorList>
    </citation>
    <scope>NUCLEOTIDE SEQUENCE</scope>
    <source>
        <tissue evidence="3">Salivary gland</tissue>
    </source>
</reference>
<evidence type="ECO:0000256" key="1">
    <source>
        <dbReference type="SAM" id="MobiDB-lite"/>
    </source>
</evidence>
<keyword evidence="2" id="KW-0732">Signal</keyword>
<dbReference type="EMBL" id="GADI01002805">
    <property type="protein sequence ID" value="JAA71003.1"/>
    <property type="molecule type" value="mRNA"/>
</dbReference>
<name>A0A0K8RJD0_IXORI</name>
<proteinExistence type="evidence at transcript level"/>
<sequence length="111" mass="11386">MNAFIAALVSCLLLTTLVNTVSSQKAEPADNEAEPGSTSEAADCSSERNCDDQKCCLLTTVDGDMAMATCRPRPKGGESCDSTGANSCPCLTGYSCQGGSCVPLPESVPVE</sequence>